<evidence type="ECO:0000313" key="2">
    <source>
        <dbReference type="Proteomes" id="UP000184499"/>
    </source>
</evidence>
<sequence>MRMLLGAWILFPVSGALQLFLMNLYGLADAQENKWCGGQKSFIYVGHNGLL</sequence>
<dbReference type="RefSeq" id="XP_067476540.1">
    <property type="nucleotide sequence ID" value="XM_067625449.1"/>
</dbReference>
<protein>
    <submittedName>
        <fullName evidence="1">Uncharacterized protein</fullName>
    </submittedName>
</protein>
<reference evidence="2" key="1">
    <citation type="journal article" date="2017" name="Genome Biol.">
        <title>Comparative genomics reveals high biological diversity and specific adaptations in the industrially and medically important fungal genus Aspergillus.</title>
        <authorList>
            <person name="de Vries R.P."/>
            <person name="Riley R."/>
            <person name="Wiebenga A."/>
            <person name="Aguilar-Osorio G."/>
            <person name="Amillis S."/>
            <person name="Uchima C.A."/>
            <person name="Anderluh G."/>
            <person name="Asadollahi M."/>
            <person name="Askin M."/>
            <person name="Barry K."/>
            <person name="Battaglia E."/>
            <person name="Bayram O."/>
            <person name="Benocci T."/>
            <person name="Braus-Stromeyer S.A."/>
            <person name="Caldana C."/>
            <person name="Canovas D."/>
            <person name="Cerqueira G.C."/>
            <person name="Chen F."/>
            <person name="Chen W."/>
            <person name="Choi C."/>
            <person name="Clum A."/>
            <person name="Dos Santos R.A."/>
            <person name="Damasio A.R."/>
            <person name="Diallinas G."/>
            <person name="Emri T."/>
            <person name="Fekete E."/>
            <person name="Flipphi M."/>
            <person name="Freyberg S."/>
            <person name="Gallo A."/>
            <person name="Gournas C."/>
            <person name="Habgood R."/>
            <person name="Hainaut M."/>
            <person name="Harispe M.L."/>
            <person name="Henrissat B."/>
            <person name="Hilden K.S."/>
            <person name="Hope R."/>
            <person name="Hossain A."/>
            <person name="Karabika E."/>
            <person name="Karaffa L."/>
            <person name="Karanyi Z."/>
            <person name="Krasevec N."/>
            <person name="Kuo A."/>
            <person name="Kusch H."/>
            <person name="LaButti K."/>
            <person name="Lagendijk E.L."/>
            <person name="Lapidus A."/>
            <person name="Levasseur A."/>
            <person name="Lindquist E."/>
            <person name="Lipzen A."/>
            <person name="Logrieco A.F."/>
            <person name="MacCabe A."/>
            <person name="Maekelae M.R."/>
            <person name="Malavazi I."/>
            <person name="Melin P."/>
            <person name="Meyer V."/>
            <person name="Mielnichuk N."/>
            <person name="Miskei M."/>
            <person name="Molnar A.P."/>
            <person name="Mule G."/>
            <person name="Ngan C.Y."/>
            <person name="Orejas M."/>
            <person name="Orosz E."/>
            <person name="Ouedraogo J.P."/>
            <person name="Overkamp K.M."/>
            <person name="Park H.-S."/>
            <person name="Perrone G."/>
            <person name="Piumi F."/>
            <person name="Punt P.J."/>
            <person name="Ram A.F."/>
            <person name="Ramon A."/>
            <person name="Rauscher S."/>
            <person name="Record E."/>
            <person name="Riano-Pachon D.M."/>
            <person name="Robert V."/>
            <person name="Roehrig J."/>
            <person name="Ruller R."/>
            <person name="Salamov A."/>
            <person name="Salih N.S."/>
            <person name="Samson R.A."/>
            <person name="Sandor E."/>
            <person name="Sanguinetti M."/>
            <person name="Schuetze T."/>
            <person name="Sepcic K."/>
            <person name="Shelest E."/>
            <person name="Sherlock G."/>
            <person name="Sophianopoulou V."/>
            <person name="Squina F.M."/>
            <person name="Sun H."/>
            <person name="Susca A."/>
            <person name="Todd R.B."/>
            <person name="Tsang A."/>
            <person name="Unkles S.E."/>
            <person name="van de Wiele N."/>
            <person name="van Rossen-Uffink D."/>
            <person name="Oliveira J.V."/>
            <person name="Vesth T.C."/>
            <person name="Visser J."/>
            <person name="Yu J.-H."/>
            <person name="Zhou M."/>
            <person name="Andersen M.R."/>
            <person name="Archer D.B."/>
            <person name="Baker S.E."/>
            <person name="Benoit I."/>
            <person name="Brakhage A.A."/>
            <person name="Braus G.H."/>
            <person name="Fischer R."/>
            <person name="Frisvad J.C."/>
            <person name="Goldman G.H."/>
            <person name="Houbraken J."/>
            <person name="Oakley B."/>
            <person name="Pocsi I."/>
            <person name="Scazzocchio C."/>
            <person name="Seiboth B."/>
            <person name="vanKuyk P.A."/>
            <person name="Wortman J."/>
            <person name="Dyer P.S."/>
            <person name="Grigoriev I.V."/>
        </authorList>
    </citation>
    <scope>NUCLEOTIDE SEQUENCE [LARGE SCALE GENOMIC DNA]</scope>
    <source>
        <strain evidence="2">CBS 101740 / IMI 381727 / IBT 21946</strain>
    </source>
</reference>
<gene>
    <name evidence="1" type="ORF">ASPBRDRAFT_45594</name>
</gene>
<dbReference type="AlphaFoldDB" id="A0A1L9UCF1"/>
<proteinExistence type="predicted"/>
<dbReference type="EMBL" id="KV878688">
    <property type="protein sequence ID" value="OJJ69291.1"/>
    <property type="molecule type" value="Genomic_DNA"/>
</dbReference>
<name>A0A1L9UCF1_ASPBC</name>
<organism evidence="1 2">
    <name type="scientific">Aspergillus brasiliensis (strain CBS 101740 / IMI 381727 / IBT 21946)</name>
    <dbReference type="NCBI Taxonomy" id="767769"/>
    <lineage>
        <taxon>Eukaryota</taxon>
        <taxon>Fungi</taxon>
        <taxon>Dikarya</taxon>
        <taxon>Ascomycota</taxon>
        <taxon>Pezizomycotina</taxon>
        <taxon>Eurotiomycetes</taxon>
        <taxon>Eurotiomycetidae</taxon>
        <taxon>Eurotiales</taxon>
        <taxon>Aspergillaceae</taxon>
        <taxon>Aspergillus</taxon>
        <taxon>Aspergillus subgen. Circumdati</taxon>
    </lineage>
</organism>
<evidence type="ECO:0000313" key="1">
    <source>
        <dbReference type="EMBL" id="OJJ69291.1"/>
    </source>
</evidence>
<dbReference type="VEuPathDB" id="FungiDB:ASPBRDRAFT_45594"/>
<accession>A0A1L9UCF1</accession>
<dbReference type="GeneID" id="93577937"/>
<dbReference type="Proteomes" id="UP000184499">
    <property type="component" value="Unassembled WGS sequence"/>
</dbReference>
<keyword evidence="2" id="KW-1185">Reference proteome</keyword>